<dbReference type="InterPro" id="IPR036388">
    <property type="entry name" value="WH-like_DNA-bd_sf"/>
</dbReference>
<dbReference type="GO" id="GO:0003700">
    <property type="term" value="F:DNA-binding transcription factor activity"/>
    <property type="evidence" value="ECO:0007669"/>
    <property type="project" value="TreeGrafter"/>
</dbReference>
<organism evidence="1">
    <name type="scientific">Schlesneria paludicola</name>
    <dbReference type="NCBI Taxonomy" id="360056"/>
    <lineage>
        <taxon>Bacteria</taxon>
        <taxon>Pseudomonadati</taxon>
        <taxon>Planctomycetota</taxon>
        <taxon>Planctomycetia</taxon>
        <taxon>Planctomycetales</taxon>
        <taxon>Planctomycetaceae</taxon>
        <taxon>Schlesneria</taxon>
    </lineage>
</organism>
<evidence type="ECO:0000313" key="1">
    <source>
        <dbReference type="EMBL" id="HEN14167.1"/>
    </source>
</evidence>
<protein>
    <submittedName>
        <fullName evidence="1">Rrf2 family transcriptional regulator</fullName>
    </submittedName>
</protein>
<proteinExistence type="predicted"/>
<dbReference type="AlphaFoldDB" id="A0A7C2JYS4"/>
<comment type="caution">
    <text evidence="1">The sequence shown here is derived from an EMBL/GenBank/DDBJ whole genome shotgun (WGS) entry which is preliminary data.</text>
</comment>
<sequence length="153" mass="16269">MTPYGKVAQAAIAAASLLAERYAPDGGVRLSSREIAQARRLSQPIVAKVLTTLSQVGLVSGAPGPGGGYALARPPEQITLYDVVEPFDRLESTLVCPFGEGWCGTGPQCPLHVQLESLRQQISDFLKGTTLARFQRSNTAPAPRNPLELTIIA</sequence>
<dbReference type="PROSITE" id="PS51197">
    <property type="entry name" value="HTH_RRF2_2"/>
    <property type="match status" value="1"/>
</dbReference>
<dbReference type="Gene3D" id="1.10.10.10">
    <property type="entry name" value="Winged helix-like DNA-binding domain superfamily/Winged helix DNA-binding domain"/>
    <property type="match status" value="1"/>
</dbReference>
<dbReference type="NCBIfam" id="TIGR00738">
    <property type="entry name" value="rrf2_super"/>
    <property type="match status" value="1"/>
</dbReference>
<dbReference type="PANTHER" id="PTHR33221:SF13">
    <property type="entry name" value="TRANSCRIPTIONAL REGULATOR-RELATED"/>
    <property type="match status" value="1"/>
</dbReference>
<reference evidence="1" key="1">
    <citation type="journal article" date="2020" name="mSystems">
        <title>Genome- and Community-Level Interaction Insights into Carbon Utilization and Element Cycling Functions of Hydrothermarchaeota in Hydrothermal Sediment.</title>
        <authorList>
            <person name="Zhou Z."/>
            <person name="Liu Y."/>
            <person name="Xu W."/>
            <person name="Pan J."/>
            <person name="Luo Z.H."/>
            <person name="Li M."/>
        </authorList>
    </citation>
    <scope>NUCLEOTIDE SEQUENCE [LARGE SCALE GENOMIC DNA]</scope>
    <source>
        <strain evidence="1">SpSt-339</strain>
    </source>
</reference>
<dbReference type="PANTHER" id="PTHR33221">
    <property type="entry name" value="WINGED HELIX-TURN-HELIX TRANSCRIPTIONAL REGULATOR, RRF2 FAMILY"/>
    <property type="match status" value="1"/>
</dbReference>
<dbReference type="GO" id="GO:0005829">
    <property type="term" value="C:cytosol"/>
    <property type="evidence" value="ECO:0007669"/>
    <property type="project" value="TreeGrafter"/>
</dbReference>
<dbReference type="EMBL" id="DSOK01000055">
    <property type="protein sequence ID" value="HEN14167.1"/>
    <property type="molecule type" value="Genomic_DNA"/>
</dbReference>
<accession>A0A7C2JYS4</accession>
<gene>
    <name evidence="1" type="ORF">ENQ76_01690</name>
</gene>
<dbReference type="InterPro" id="IPR036390">
    <property type="entry name" value="WH_DNA-bd_sf"/>
</dbReference>
<name>A0A7C2JYS4_9PLAN</name>
<dbReference type="SUPFAM" id="SSF46785">
    <property type="entry name" value="Winged helix' DNA-binding domain"/>
    <property type="match status" value="1"/>
</dbReference>
<dbReference type="Pfam" id="PF02082">
    <property type="entry name" value="Rrf2"/>
    <property type="match status" value="1"/>
</dbReference>
<dbReference type="InterPro" id="IPR000944">
    <property type="entry name" value="Tscrpt_reg_Rrf2"/>
</dbReference>